<feature type="domain" description="C-JID" evidence="4">
    <location>
        <begin position="72"/>
        <end position="161"/>
    </location>
</feature>
<gene>
    <name evidence="5" type="ORF">CMV_029664</name>
</gene>
<evidence type="ECO:0000256" key="1">
    <source>
        <dbReference type="ARBA" id="ARBA00022614"/>
    </source>
</evidence>
<evidence type="ECO:0000313" key="5">
    <source>
        <dbReference type="EMBL" id="KAF3943807.1"/>
    </source>
</evidence>
<evidence type="ECO:0000259" key="4">
    <source>
        <dbReference type="Pfam" id="PF20160"/>
    </source>
</evidence>
<dbReference type="EMBL" id="JRKL02012770">
    <property type="protein sequence ID" value="KAF3943807.1"/>
    <property type="molecule type" value="Genomic_DNA"/>
</dbReference>
<evidence type="ECO:0000256" key="2">
    <source>
        <dbReference type="ARBA" id="ARBA00022737"/>
    </source>
</evidence>
<sequence length="249" mass="28942">MSSKSVRKLFLQFRRKLELPQNTKYEDNILSHQIDYSSKIDYSLSLYKPSHNLHAFLMDFIKDYEESYSIVVPGKKIPKWFNHQSIESSISFWIGPKVPTIAVCLAFHLVPLKDSNANNDKYGSFHDDLIDWNCDVSIFTNGHTRPYTFSRWFNYLKCDHLWFCGVFHSQLQQYFGNMMQGDRNLVEVSCKISWWKSKNGKFAPVIARMGVHAECICHPPNSVIIDDNSQNVDDNSDYSENVDDSSDDN</sequence>
<keyword evidence="2" id="KW-0677">Repeat</keyword>
<feature type="compositionally biased region" description="Acidic residues" evidence="3">
    <location>
        <begin position="234"/>
        <end position="249"/>
    </location>
</feature>
<dbReference type="InterPro" id="IPR045344">
    <property type="entry name" value="C-JID"/>
</dbReference>
<accession>A0A8J4Q6H9</accession>
<name>A0A8J4Q6H9_9ROSI</name>
<proteinExistence type="predicted"/>
<dbReference type="Pfam" id="PF20160">
    <property type="entry name" value="C-JID"/>
    <property type="match status" value="1"/>
</dbReference>
<organism evidence="5 6">
    <name type="scientific">Castanea mollissima</name>
    <name type="common">Chinese chestnut</name>
    <dbReference type="NCBI Taxonomy" id="60419"/>
    <lineage>
        <taxon>Eukaryota</taxon>
        <taxon>Viridiplantae</taxon>
        <taxon>Streptophyta</taxon>
        <taxon>Embryophyta</taxon>
        <taxon>Tracheophyta</taxon>
        <taxon>Spermatophyta</taxon>
        <taxon>Magnoliopsida</taxon>
        <taxon>eudicotyledons</taxon>
        <taxon>Gunneridae</taxon>
        <taxon>Pentapetalae</taxon>
        <taxon>rosids</taxon>
        <taxon>fabids</taxon>
        <taxon>Fagales</taxon>
        <taxon>Fagaceae</taxon>
        <taxon>Castanea</taxon>
    </lineage>
</organism>
<keyword evidence="1" id="KW-0433">Leucine-rich repeat</keyword>
<dbReference type="AlphaFoldDB" id="A0A8J4Q6H9"/>
<dbReference type="Proteomes" id="UP000737018">
    <property type="component" value="Unassembled WGS sequence"/>
</dbReference>
<feature type="region of interest" description="Disordered" evidence="3">
    <location>
        <begin position="226"/>
        <end position="249"/>
    </location>
</feature>
<reference evidence="5" key="1">
    <citation type="submission" date="2020-03" db="EMBL/GenBank/DDBJ databases">
        <title>Castanea mollissima Vanexum genome sequencing.</title>
        <authorList>
            <person name="Staton M."/>
        </authorList>
    </citation>
    <scope>NUCLEOTIDE SEQUENCE</scope>
    <source>
        <tissue evidence="5">Leaf</tissue>
    </source>
</reference>
<evidence type="ECO:0000256" key="3">
    <source>
        <dbReference type="SAM" id="MobiDB-lite"/>
    </source>
</evidence>
<keyword evidence="6" id="KW-1185">Reference proteome</keyword>
<comment type="caution">
    <text evidence="5">The sequence shown here is derived from an EMBL/GenBank/DDBJ whole genome shotgun (WGS) entry which is preliminary data.</text>
</comment>
<evidence type="ECO:0000313" key="6">
    <source>
        <dbReference type="Proteomes" id="UP000737018"/>
    </source>
</evidence>
<protein>
    <recommendedName>
        <fullName evidence="4">C-JID domain-containing protein</fullName>
    </recommendedName>
</protein>